<evidence type="ECO:0000256" key="8">
    <source>
        <dbReference type="ARBA" id="ARBA00022989"/>
    </source>
</evidence>
<keyword evidence="6 13" id="KW-0812">Transmembrane</keyword>
<organism evidence="14 15">
    <name type="scientific">Oryzias latipes</name>
    <name type="common">Japanese rice fish</name>
    <name type="synonym">Japanese killifish</name>
    <dbReference type="NCBI Taxonomy" id="8090"/>
    <lineage>
        <taxon>Eukaryota</taxon>
        <taxon>Metazoa</taxon>
        <taxon>Chordata</taxon>
        <taxon>Craniata</taxon>
        <taxon>Vertebrata</taxon>
        <taxon>Euteleostomi</taxon>
        <taxon>Actinopterygii</taxon>
        <taxon>Neopterygii</taxon>
        <taxon>Teleostei</taxon>
        <taxon>Neoteleostei</taxon>
        <taxon>Acanthomorphata</taxon>
        <taxon>Ovalentaria</taxon>
        <taxon>Atherinomorphae</taxon>
        <taxon>Beloniformes</taxon>
        <taxon>Adrianichthyidae</taxon>
        <taxon>Oryziinae</taxon>
        <taxon>Oryzias</taxon>
    </lineage>
</organism>
<evidence type="ECO:0000256" key="11">
    <source>
        <dbReference type="ARBA" id="ARBA00023136"/>
    </source>
</evidence>
<dbReference type="Bgee" id="ENSORLG00000021820">
    <property type="expression patterns" value="Expressed in intestine and 6 other cell types or tissues"/>
</dbReference>
<evidence type="ECO:0000256" key="9">
    <source>
        <dbReference type="ARBA" id="ARBA00023034"/>
    </source>
</evidence>
<dbReference type="PANTHER" id="PTHR11214:SF361">
    <property type="entry name" value="HEXOSYLTRANSFERASE"/>
    <property type="match status" value="1"/>
</dbReference>
<dbReference type="GeneTree" id="ENSGT00940000164876"/>
<feature type="transmembrane region" description="Helical" evidence="13">
    <location>
        <begin position="71"/>
        <end position="89"/>
    </location>
</feature>
<dbReference type="GO" id="GO:0006493">
    <property type="term" value="P:protein O-linked glycosylation"/>
    <property type="evidence" value="ECO:0000318"/>
    <property type="project" value="GO_Central"/>
</dbReference>
<evidence type="ECO:0000256" key="13">
    <source>
        <dbReference type="RuleBase" id="RU363063"/>
    </source>
</evidence>
<keyword evidence="8 13" id="KW-1133">Transmembrane helix</keyword>
<dbReference type="Ensembl" id="ENSORLT00000045328.1">
    <property type="protein sequence ID" value="ENSORLP00000031655.1"/>
    <property type="gene ID" value="ENSORLG00000021820.1"/>
</dbReference>
<evidence type="ECO:0000256" key="7">
    <source>
        <dbReference type="ARBA" id="ARBA00022968"/>
    </source>
</evidence>
<evidence type="ECO:0000256" key="1">
    <source>
        <dbReference type="ARBA" id="ARBA00004323"/>
    </source>
</evidence>
<reference evidence="14" key="3">
    <citation type="submission" date="2025-09" db="UniProtKB">
        <authorList>
            <consortium name="Ensembl"/>
        </authorList>
    </citation>
    <scope>IDENTIFICATION</scope>
    <source>
        <strain evidence="14">Hd-rR</strain>
    </source>
</reference>
<dbReference type="InterPro" id="IPR002659">
    <property type="entry name" value="Glyco_trans_31"/>
</dbReference>
<dbReference type="GO" id="GO:0000139">
    <property type="term" value="C:Golgi membrane"/>
    <property type="evidence" value="ECO:0000318"/>
    <property type="project" value="GO_Central"/>
</dbReference>
<accession>A0A3B3HK28</accession>
<dbReference type="AlphaFoldDB" id="A0A3B3HK28"/>
<dbReference type="Pfam" id="PF01762">
    <property type="entry name" value="Galactosyl_T"/>
    <property type="match status" value="1"/>
</dbReference>
<evidence type="ECO:0000256" key="3">
    <source>
        <dbReference type="ARBA" id="ARBA00008661"/>
    </source>
</evidence>
<comment type="pathway">
    <text evidence="2">Protein modification; protein glycosylation.</text>
</comment>
<comment type="subcellular location">
    <subcellularLocation>
        <location evidence="1 13">Golgi apparatus membrane</location>
        <topology evidence="1 13">Single-pass type II membrane protein</topology>
    </subcellularLocation>
</comment>
<comment type="similarity">
    <text evidence="3 13">Belongs to the glycosyltransferase 31 family.</text>
</comment>
<evidence type="ECO:0000313" key="14">
    <source>
        <dbReference type="Ensembl" id="ENSORLP00000031655.1"/>
    </source>
</evidence>
<evidence type="ECO:0000256" key="5">
    <source>
        <dbReference type="ARBA" id="ARBA00022679"/>
    </source>
</evidence>
<keyword evidence="5" id="KW-0808">Transferase</keyword>
<keyword evidence="7 13" id="KW-0735">Signal-anchor</keyword>
<dbReference type="InParanoid" id="A0A3B3HK28"/>
<evidence type="ECO:0000256" key="10">
    <source>
        <dbReference type="ARBA" id="ARBA00023098"/>
    </source>
</evidence>
<keyword evidence="15" id="KW-1185">Reference proteome</keyword>
<reference evidence="14" key="2">
    <citation type="submission" date="2025-08" db="UniProtKB">
        <authorList>
            <consortium name="Ensembl"/>
        </authorList>
    </citation>
    <scope>IDENTIFICATION</scope>
    <source>
        <strain evidence="14">Hd-rR</strain>
    </source>
</reference>
<keyword evidence="11 13" id="KW-0472">Membrane</keyword>
<evidence type="ECO:0000256" key="4">
    <source>
        <dbReference type="ARBA" id="ARBA00022676"/>
    </source>
</evidence>
<dbReference type="FunFam" id="3.90.550.50:FF:000001">
    <property type="entry name" value="Hexosyltransferase"/>
    <property type="match status" value="1"/>
</dbReference>
<keyword evidence="4 13" id="KW-0328">Glycosyltransferase</keyword>
<dbReference type="STRING" id="8090.ENSORLP00000031655"/>
<dbReference type="GO" id="GO:0006629">
    <property type="term" value="P:lipid metabolic process"/>
    <property type="evidence" value="ECO:0007669"/>
    <property type="project" value="UniProtKB-KW"/>
</dbReference>
<keyword evidence="12" id="KW-0325">Glycoprotein</keyword>
<evidence type="ECO:0000256" key="6">
    <source>
        <dbReference type="ARBA" id="ARBA00022692"/>
    </source>
</evidence>
<evidence type="ECO:0000313" key="15">
    <source>
        <dbReference type="Proteomes" id="UP000001038"/>
    </source>
</evidence>
<reference evidence="14 15" key="1">
    <citation type="journal article" date="2007" name="Nature">
        <title>The medaka draft genome and insights into vertebrate genome evolution.</title>
        <authorList>
            <person name="Kasahara M."/>
            <person name="Naruse K."/>
            <person name="Sasaki S."/>
            <person name="Nakatani Y."/>
            <person name="Qu W."/>
            <person name="Ahsan B."/>
            <person name="Yamada T."/>
            <person name="Nagayasu Y."/>
            <person name="Doi K."/>
            <person name="Kasai Y."/>
            <person name="Jindo T."/>
            <person name="Kobayashi D."/>
            <person name="Shimada A."/>
            <person name="Toyoda A."/>
            <person name="Kuroki Y."/>
            <person name="Fujiyama A."/>
            <person name="Sasaki T."/>
            <person name="Shimizu A."/>
            <person name="Asakawa S."/>
            <person name="Shimizu N."/>
            <person name="Hashimoto S."/>
            <person name="Yang J."/>
            <person name="Lee Y."/>
            <person name="Matsushima K."/>
            <person name="Sugano S."/>
            <person name="Sakaizumi M."/>
            <person name="Narita T."/>
            <person name="Ohishi K."/>
            <person name="Haga S."/>
            <person name="Ohta F."/>
            <person name="Nomoto H."/>
            <person name="Nogata K."/>
            <person name="Morishita T."/>
            <person name="Endo T."/>
            <person name="Shin-I T."/>
            <person name="Takeda H."/>
            <person name="Morishita S."/>
            <person name="Kohara Y."/>
        </authorList>
    </citation>
    <scope>NUCLEOTIDE SEQUENCE [LARGE SCALE GENOMIC DNA]</scope>
    <source>
        <strain evidence="14 15">Hd-rR</strain>
    </source>
</reference>
<evidence type="ECO:0000256" key="12">
    <source>
        <dbReference type="ARBA" id="ARBA00023180"/>
    </source>
</evidence>
<evidence type="ECO:0000256" key="2">
    <source>
        <dbReference type="ARBA" id="ARBA00004922"/>
    </source>
</evidence>
<dbReference type="Gene3D" id="3.90.550.50">
    <property type="match status" value="1"/>
</dbReference>
<dbReference type="GO" id="GO:0008499">
    <property type="term" value="F:N-acetyl-beta-D-glucosaminide beta-(1,3)-galactosyltransferase activity"/>
    <property type="evidence" value="ECO:0000318"/>
    <property type="project" value="GO_Central"/>
</dbReference>
<name>A0A3B3HK28_ORYLA</name>
<proteinExistence type="inferred from homology"/>
<dbReference type="EC" id="2.4.1.-" evidence="13"/>
<sequence>MNIDLDNRHSSAETELWTASVCLINDLDGLPYNPALLLSAFLRFRDSAEITALTQQRPLTADMRAGLRWKLVRLLASTAVLVLVAAFSLRAPAAELSPVPAEEHRILSPLTYRYVLNQPEACRDKSPFLVFLVPVAPRDSAAREAVRGTWGSADRDVLTLFFSGLPEEEQRSNLQEEAGLHADMIQMDFVDSYQNLTIKTMMMMRWLSTFCPHATFGMKVDADVFVNVFYLLEWLRSSPRRGFITGSVICDGQPRRDPNSKWFVSEEHYRDNTFPPYVSGAGYVFSGDMAGRISWASRFVRMIPLEDVYVGLCLRVLDVRPVYARIWMFLRNLFEIRTLKYDRCTFAGLLIFIVDVNTTCFSSLPVHLFTSSAAESWFPPRSRCVLHRERKIQ</sequence>
<dbReference type="PANTHER" id="PTHR11214">
    <property type="entry name" value="BETA-1,3-N-ACETYLGLUCOSAMINYLTRANSFERASE"/>
    <property type="match status" value="1"/>
</dbReference>
<keyword evidence="9 13" id="KW-0333">Golgi apparatus</keyword>
<keyword evidence="10" id="KW-0443">Lipid metabolism</keyword>
<protein>
    <recommendedName>
        <fullName evidence="13">Hexosyltransferase</fullName>
        <ecNumber evidence="13">2.4.1.-</ecNumber>
    </recommendedName>
</protein>
<dbReference type="Proteomes" id="UP000001038">
    <property type="component" value="Chromosome 9"/>
</dbReference>